<dbReference type="EMBL" id="CM026426">
    <property type="protein sequence ID" value="KAG0573803.1"/>
    <property type="molecule type" value="Genomic_DNA"/>
</dbReference>
<evidence type="ECO:0000313" key="1">
    <source>
        <dbReference type="EMBL" id="KAG0573803.1"/>
    </source>
</evidence>
<dbReference type="AlphaFoldDB" id="A0A8T0HTG2"/>
<evidence type="ECO:0000313" key="2">
    <source>
        <dbReference type="Proteomes" id="UP000822688"/>
    </source>
</evidence>
<accession>A0A8T0HTG2</accession>
<comment type="caution">
    <text evidence="1">The sequence shown here is derived from an EMBL/GenBank/DDBJ whole genome shotgun (WGS) entry which is preliminary data.</text>
</comment>
<dbReference type="Proteomes" id="UP000822688">
    <property type="component" value="Chromosome V"/>
</dbReference>
<reference evidence="1" key="1">
    <citation type="submission" date="2020-06" db="EMBL/GenBank/DDBJ databases">
        <title>WGS assembly of Ceratodon purpureus strain R40.</title>
        <authorList>
            <person name="Carey S.B."/>
            <person name="Jenkins J."/>
            <person name="Shu S."/>
            <person name="Lovell J.T."/>
            <person name="Sreedasyam A."/>
            <person name="Maumus F."/>
            <person name="Tiley G.P."/>
            <person name="Fernandez-Pozo N."/>
            <person name="Barry K."/>
            <person name="Chen C."/>
            <person name="Wang M."/>
            <person name="Lipzen A."/>
            <person name="Daum C."/>
            <person name="Saski C.A."/>
            <person name="Payton A.C."/>
            <person name="Mcbreen J.C."/>
            <person name="Conrad R.E."/>
            <person name="Kollar L.M."/>
            <person name="Olsson S."/>
            <person name="Huttunen S."/>
            <person name="Landis J.B."/>
            <person name="Wickett N.J."/>
            <person name="Johnson M.G."/>
            <person name="Rensing S.A."/>
            <person name="Grimwood J."/>
            <person name="Schmutz J."/>
            <person name="Mcdaniel S.F."/>
        </authorList>
    </citation>
    <scope>NUCLEOTIDE SEQUENCE</scope>
    <source>
        <strain evidence="1">R40</strain>
    </source>
</reference>
<sequence>MDSENRMPSRMSARRINDGPVGIHDTMLEVVELAIFRLDRYLKRHQMPVQPWVEEWKRPSVELESIREPPPATAATFLDSLPREVVKDVIWPLLMDGQTPVEKLRVLCNIRCVCLGWMIYAEGSKEWPLGLEAWIQGDHRVVAATGKNPYFNTDSE</sequence>
<keyword evidence="2" id="KW-1185">Reference proteome</keyword>
<name>A0A8T0HTG2_CERPU</name>
<organism evidence="1 2">
    <name type="scientific">Ceratodon purpureus</name>
    <name type="common">Fire moss</name>
    <name type="synonym">Dicranum purpureum</name>
    <dbReference type="NCBI Taxonomy" id="3225"/>
    <lineage>
        <taxon>Eukaryota</taxon>
        <taxon>Viridiplantae</taxon>
        <taxon>Streptophyta</taxon>
        <taxon>Embryophyta</taxon>
        <taxon>Bryophyta</taxon>
        <taxon>Bryophytina</taxon>
        <taxon>Bryopsida</taxon>
        <taxon>Dicranidae</taxon>
        <taxon>Pseudoditrichales</taxon>
        <taxon>Ditrichaceae</taxon>
        <taxon>Ceratodon</taxon>
    </lineage>
</organism>
<proteinExistence type="predicted"/>
<protein>
    <submittedName>
        <fullName evidence="1">Uncharacterized protein</fullName>
    </submittedName>
</protein>
<gene>
    <name evidence="1" type="ORF">KC19_VG210400</name>
</gene>